<dbReference type="EMBL" id="UZAH01027443">
    <property type="protein sequence ID" value="VDO91671.1"/>
    <property type="molecule type" value="Genomic_DNA"/>
</dbReference>
<dbReference type="Gene3D" id="3.60.10.10">
    <property type="entry name" value="Endonuclease/exonuclease/phosphatase"/>
    <property type="match status" value="1"/>
</dbReference>
<accession>A0A3P7YVV4</accession>
<dbReference type="GO" id="GO:0000175">
    <property type="term" value="F:3'-5'-RNA exonuclease activity"/>
    <property type="evidence" value="ECO:0007669"/>
    <property type="project" value="TreeGrafter"/>
</dbReference>
<dbReference type="GO" id="GO:0005739">
    <property type="term" value="C:mitochondrion"/>
    <property type="evidence" value="ECO:0007669"/>
    <property type="project" value="TreeGrafter"/>
</dbReference>
<proteinExistence type="predicted"/>
<dbReference type="InterPro" id="IPR036691">
    <property type="entry name" value="Endo/exonu/phosph_ase_sf"/>
</dbReference>
<sequence>MRYFSVRVVSYNILADLYLDLSGEQGSLFFPYCPKSYQMYEYRYPLLLKELSSYDMDICFLQEVDQRMQMRYLHPLFDTLGLEMCFARKQKEVTEGSVIAFRRERFQ</sequence>
<reference evidence="1" key="1">
    <citation type="submission" date="2018-11" db="EMBL/GenBank/DDBJ databases">
        <authorList>
            <consortium name="Pathogen Informatics"/>
        </authorList>
    </citation>
    <scope>NUCLEOTIDE SEQUENCE [LARGE SCALE GENOMIC DNA]</scope>
</reference>
<dbReference type="InterPro" id="IPR050410">
    <property type="entry name" value="CCR4/nocturin_mRNA_transcr"/>
</dbReference>
<dbReference type="PANTHER" id="PTHR12121">
    <property type="entry name" value="CARBON CATABOLITE REPRESSOR PROTEIN 4"/>
    <property type="match status" value="1"/>
</dbReference>
<dbReference type="OrthoDB" id="412787at2759"/>
<dbReference type="AlphaFoldDB" id="A0A3P7YVV4"/>
<dbReference type="SUPFAM" id="SSF56219">
    <property type="entry name" value="DNase I-like"/>
    <property type="match status" value="1"/>
</dbReference>
<dbReference type="GO" id="GO:0000288">
    <property type="term" value="P:nuclear-transcribed mRNA catabolic process, deadenylation-dependent decay"/>
    <property type="evidence" value="ECO:0007669"/>
    <property type="project" value="TreeGrafter"/>
</dbReference>
<protein>
    <recommendedName>
        <fullName evidence="2">Endo/exonuclease/phosphatase domain-containing protein</fullName>
    </recommendedName>
</protein>
<evidence type="ECO:0008006" key="2">
    <source>
        <dbReference type="Google" id="ProtNLM"/>
    </source>
</evidence>
<organism evidence="1">
    <name type="scientific">Heligmosomoides polygyrus</name>
    <name type="common">Parasitic roundworm</name>
    <dbReference type="NCBI Taxonomy" id="6339"/>
    <lineage>
        <taxon>Eukaryota</taxon>
        <taxon>Metazoa</taxon>
        <taxon>Ecdysozoa</taxon>
        <taxon>Nematoda</taxon>
        <taxon>Chromadorea</taxon>
        <taxon>Rhabditida</taxon>
        <taxon>Rhabditina</taxon>
        <taxon>Rhabditomorpha</taxon>
        <taxon>Strongyloidea</taxon>
        <taxon>Heligmosomidae</taxon>
        <taxon>Heligmosomoides</taxon>
    </lineage>
</organism>
<dbReference type="PANTHER" id="PTHR12121:SF37">
    <property type="entry name" value="2',5'-PHOSPHODIESTERASE 12"/>
    <property type="match status" value="1"/>
</dbReference>
<name>A0A3P7YVV4_HELPZ</name>
<gene>
    <name evidence="1" type="ORF">HPBE_LOCUS12304</name>
</gene>
<evidence type="ECO:0000313" key="1">
    <source>
        <dbReference type="EMBL" id="VDO91671.1"/>
    </source>
</evidence>